<name>A0ABQ1CV75_STRDI</name>
<keyword evidence="2" id="KW-1185">Reference proteome</keyword>
<organism evidence="1 2">
    <name type="scientific">Streptomyces diastaticus subsp. diastaticus</name>
    <dbReference type="NCBI Taxonomy" id="68040"/>
    <lineage>
        <taxon>Bacteria</taxon>
        <taxon>Bacillati</taxon>
        <taxon>Actinomycetota</taxon>
        <taxon>Actinomycetes</taxon>
        <taxon>Kitasatosporales</taxon>
        <taxon>Streptomycetaceae</taxon>
        <taxon>Streptomyces</taxon>
        <taxon>Streptomyces diastaticus group</taxon>
    </lineage>
</organism>
<evidence type="ECO:0000313" key="2">
    <source>
        <dbReference type="Proteomes" id="UP000472710"/>
    </source>
</evidence>
<proteinExistence type="predicted"/>
<dbReference type="Proteomes" id="UP000472710">
    <property type="component" value="Unassembled WGS sequence"/>
</dbReference>
<accession>A0ABQ1CV75</accession>
<evidence type="ECO:0008006" key="3">
    <source>
        <dbReference type="Google" id="ProtNLM"/>
    </source>
</evidence>
<gene>
    <name evidence="1" type="ORF">Sdia_47890</name>
</gene>
<evidence type="ECO:0000313" key="1">
    <source>
        <dbReference type="EMBL" id="GFH74021.1"/>
    </source>
</evidence>
<dbReference type="EMBL" id="BLLN01000005">
    <property type="protein sequence ID" value="GFH74021.1"/>
    <property type="molecule type" value="Genomic_DNA"/>
</dbReference>
<sequence>MMKVRVGKWLRTVVSSPAGRATRRAFPPAGTSPAPPNWAGAARTAYRFGCVYAGLYCLTSPQVYLALRGGGMGHLQEAADAWAKRWAIRPVRNWMSVRVLGRELGDRFDGGDDPHTWAGQLCWLAGAAAATPVWSVLDRRRTDRAALDKWFRLAARFCLAGQMFSYGAAKAVPLQFQLPPSKLVEPLGGLTQMSLLWAQTGSSKPYQILLGCAEITGGLLLIVPRTAPLGALLCAVEMAQVLLLNMTFDVPVKVHSFHLLLLGLLLLAPHTPRLADAAFTQRPLPAAAPTDLFRSRRANRIATALQAGAGLLLLGAQLRNDWAFWKNHGGGREKPELYGVWDVTGFSVDGEQLPPVTTDDRRWRRIVVDSVDAVAIQHMDDSIDPCMASIDMNARSVALTKMADPKWQVTFAFERPADDLLILDGEVDGRHHRLHLRRRDLTTFPLVSRGFHWVQENSSLR</sequence>
<reference evidence="1 2" key="1">
    <citation type="submission" date="2020-02" db="EMBL/GenBank/DDBJ databases">
        <title>Whole genome shotgun sequence of Streptomyces diastaticus subsp. diastaticus NBRC 13412.</title>
        <authorList>
            <person name="Ichikawa N."/>
            <person name="Komaki H."/>
            <person name="Tamura T."/>
        </authorList>
    </citation>
    <scope>NUCLEOTIDE SEQUENCE [LARGE SCALE GENOMIC DNA]</scope>
    <source>
        <strain evidence="1 2">NBRC 13412</strain>
    </source>
</reference>
<comment type="caution">
    <text evidence="1">The sequence shown here is derived from an EMBL/GenBank/DDBJ whole genome shotgun (WGS) entry which is preliminary data.</text>
</comment>
<protein>
    <recommendedName>
        <fullName evidence="3">DoxX family protein</fullName>
    </recommendedName>
</protein>